<feature type="compositionally biased region" description="Pro residues" evidence="20">
    <location>
        <begin position="168"/>
        <end position="182"/>
    </location>
</feature>
<evidence type="ECO:0000256" key="1">
    <source>
        <dbReference type="ARBA" id="ARBA00004439"/>
    </source>
</evidence>
<comment type="catalytic activity">
    <reaction evidence="15">
        <text>a 1,2-diacyl-sn-glycero-3-phospho-L-serine(in) = a 1,2-diacyl-sn-glycero-3-phospho-L-serine(out)</text>
        <dbReference type="Rhea" id="RHEA:38663"/>
        <dbReference type="ChEBI" id="CHEBI:57262"/>
    </reaction>
</comment>
<feature type="region of interest" description="Disordered" evidence="20">
    <location>
        <begin position="839"/>
        <end position="892"/>
    </location>
</feature>
<evidence type="ECO:0000313" key="22">
    <source>
        <dbReference type="Proteomes" id="UP001222932"/>
    </source>
</evidence>
<dbReference type="EMBL" id="BTCM01000004">
    <property type="protein sequence ID" value="GMK57649.1"/>
    <property type="molecule type" value="Genomic_DNA"/>
</dbReference>
<keyword evidence="12 19" id="KW-0445">Lipid transport</keyword>
<comment type="catalytic activity">
    <reaction evidence="16">
        <text>a 1,2-diacyl-sn-glycero-3-phosphoethanolamine(in) = a 1,2-diacyl-sn-glycero-3-phosphoethanolamine(out)</text>
        <dbReference type="Rhea" id="RHEA:38895"/>
        <dbReference type="ChEBI" id="CHEBI:64612"/>
    </reaction>
</comment>
<evidence type="ECO:0000256" key="19">
    <source>
        <dbReference type="RuleBase" id="RU364027"/>
    </source>
</evidence>
<evidence type="ECO:0000256" key="13">
    <source>
        <dbReference type="ARBA" id="ARBA00023136"/>
    </source>
</evidence>
<comment type="caution">
    <text evidence="21">The sequence shown here is derived from an EMBL/GenBank/DDBJ whole genome shotgun (WGS) entry which is preliminary data.</text>
</comment>
<feature type="compositionally biased region" description="Low complexity" evidence="20">
    <location>
        <begin position="144"/>
        <end position="167"/>
    </location>
</feature>
<evidence type="ECO:0000256" key="4">
    <source>
        <dbReference type="ARBA" id="ARBA00004653"/>
    </source>
</evidence>
<feature type="transmembrane region" description="Helical" evidence="19">
    <location>
        <begin position="700"/>
        <end position="723"/>
    </location>
</feature>
<evidence type="ECO:0000256" key="15">
    <source>
        <dbReference type="ARBA" id="ARBA00024479"/>
    </source>
</evidence>
<feature type="transmembrane region" description="Helical" evidence="19">
    <location>
        <begin position="248"/>
        <end position="269"/>
    </location>
</feature>
<name>A0AAD3TW93_9TREE</name>
<dbReference type="GO" id="GO:0005776">
    <property type="term" value="C:autophagosome"/>
    <property type="evidence" value="ECO:0007669"/>
    <property type="project" value="TreeGrafter"/>
</dbReference>
<feature type="compositionally biased region" description="Basic residues" evidence="20">
    <location>
        <begin position="187"/>
        <end position="196"/>
    </location>
</feature>
<comment type="similarity">
    <text evidence="5 19">Belongs to the ATG9 family.</text>
</comment>
<feature type="transmembrane region" description="Helical" evidence="19">
    <location>
        <begin position="515"/>
        <end position="539"/>
    </location>
</feature>
<dbReference type="PANTHER" id="PTHR13038">
    <property type="entry name" value="APG9 AUTOPHAGY 9"/>
    <property type="match status" value="1"/>
</dbReference>
<feature type="compositionally biased region" description="Basic and acidic residues" evidence="20">
    <location>
        <begin position="25"/>
        <end position="35"/>
    </location>
</feature>
<reference evidence="21" key="2">
    <citation type="submission" date="2023-06" db="EMBL/GenBank/DDBJ databases">
        <authorList>
            <person name="Kobayashi Y."/>
            <person name="Kayamori A."/>
            <person name="Aoki K."/>
            <person name="Shiwa Y."/>
            <person name="Fujita N."/>
            <person name="Sugita T."/>
            <person name="Iwasaki W."/>
            <person name="Tanaka N."/>
            <person name="Takashima M."/>
        </authorList>
    </citation>
    <scope>NUCLEOTIDE SEQUENCE</scope>
    <source>
        <strain evidence="21">HIS016</strain>
    </source>
</reference>
<feature type="region of interest" description="Disordered" evidence="20">
    <location>
        <begin position="20"/>
        <end position="213"/>
    </location>
</feature>
<dbReference type="Proteomes" id="UP001222932">
    <property type="component" value="Unassembled WGS sequence"/>
</dbReference>
<keyword evidence="14" id="KW-0968">Cytoplasmic vesicle</keyword>
<keyword evidence="7 19" id="KW-0813">Transport</keyword>
<dbReference type="GO" id="GO:0000139">
    <property type="term" value="C:Golgi membrane"/>
    <property type="evidence" value="ECO:0007669"/>
    <property type="project" value="UniProtKB-SubCell"/>
</dbReference>
<dbReference type="GO" id="GO:0061709">
    <property type="term" value="P:reticulophagy"/>
    <property type="evidence" value="ECO:0007669"/>
    <property type="project" value="TreeGrafter"/>
</dbReference>
<accession>A0AAD3TW93</accession>
<dbReference type="GO" id="GO:0034497">
    <property type="term" value="P:protein localization to phagophore assembly site"/>
    <property type="evidence" value="ECO:0007669"/>
    <property type="project" value="TreeGrafter"/>
</dbReference>
<feature type="transmembrane region" description="Helical" evidence="19">
    <location>
        <begin position="604"/>
        <end position="626"/>
    </location>
</feature>
<keyword evidence="8 19" id="KW-0812">Transmembrane</keyword>
<comment type="catalytic activity">
    <reaction evidence="18">
        <text>a 1,2-diacyl-sn-glycero-3-phosphocholine(in) = a 1,2-diacyl-sn-glycero-3-phosphocholine(out)</text>
        <dbReference type="Rhea" id="RHEA:38571"/>
        <dbReference type="ChEBI" id="CHEBI:57643"/>
    </reaction>
</comment>
<evidence type="ECO:0000256" key="17">
    <source>
        <dbReference type="ARBA" id="ARBA00024621"/>
    </source>
</evidence>
<evidence type="ECO:0000256" key="5">
    <source>
        <dbReference type="ARBA" id="ARBA00006185"/>
    </source>
</evidence>
<reference evidence="21" key="1">
    <citation type="journal article" date="2023" name="BMC Genomics">
        <title>Chromosome-level genome assemblies of Cutaneotrichosporon spp. (Trichosporonales, Basidiomycota) reveal imbalanced evolution between nucleotide sequences and chromosome synteny.</title>
        <authorList>
            <person name="Kobayashi Y."/>
            <person name="Kayamori A."/>
            <person name="Aoki K."/>
            <person name="Shiwa Y."/>
            <person name="Matsutani M."/>
            <person name="Fujita N."/>
            <person name="Sugita T."/>
            <person name="Iwasaki W."/>
            <person name="Tanaka N."/>
            <person name="Takashima M."/>
        </authorList>
    </citation>
    <scope>NUCLEOTIDE SEQUENCE</scope>
    <source>
        <strain evidence="21">HIS016</strain>
    </source>
</reference>
<protein>
    <recommendedName>
        <fullName evidence="6 19">Autophagy-related protein 9</fullName>
    </recommendedName>
</protein>
<evidence type="ECO:0000256" key="18">
    <source>
        <dbReference type="ARBA" id="ARBA00024631"/>
    </source>
</evidence>
<dbReference type="GO" id="GO:0034727">
    <property type="term" value="P:piecemeal microautophagy of the nucleus"/>
    <property type="evidence" value="ECO:0007669"/>
    <property type="project" value="TreeGrafter"/>
</dbReference>
<comment type="subcellular location">
    <subcellularLocation>
        <location evidence="1">Cytoplasmic vesicle membrane</location>
        <topology evidence="1">Multi-pass membrane protein</topology>
    </subcellularLocation>
    <subcellularLocation>
        <location evidence="2">Endoplasmic reticulum membrane</location>
        <topology evidence="2">Multi-pass membrane protein</topology>
    </subcellularLocation>
    <subcellularLocation>
        <location evidence="4">Golgi apparatus membrane</location>
        <topology evidence="4">Multi-pass membrane protein</topology>
    </subcellularLocation>
    <subcellularLocation>
        <location evidence="3 19">Preautophagosomal structure membrane</location>
        <topology evidence="3 19">Multi-pass membrane protein</topology>
    </subcellularLocation>
</comment>
<feature type="compositionally biased region" description="Low complexity" evidence="20">
    <location>
        <begin position="781"/>
        <end position="791"/>
    </location>
</feature>
<evidence type="ECO:0000256" key="9">
    <source>
        <dbReference type="ARBA" id="ARBA00022989"/>
    </source>
</evidence>
<evidence type="ECO:0000256" key="3">
    <source>
        <dbReference type="ARBA" id="ARBA00004511"/>
    </source>
</evidence>
<evidence type="ECO:0000256" key="6">
    <source>
        <dbReference type="ARBA" id="ARBA00018074"/>
    </source>
</evidence>
<evidence type="ECO:0000313" key="21">
    <source>
        <dbReference type="EMBL" id="GMK57649.1"/>
    </source>
</evidence>
<feature type="compositionally biased region" description="Low complexity" evidence="20">
    <location>
        <begin position="114"/>
        <end position="124"/>
    </location>
</feature>
<organism evidence="21 22">
    <name type="scientific">Cutaneotrichosporon spelunceum</name>
    <dbReference type="NCBI Taxonomy" id="1672016"/>
    <lineage>
        <taxon>Eukaryota</taxon>
        <taxon>Fungi</taxon>
        <taxon>Dikarya</taxon>
        <taxon>Basidiomycota</taxon>
        <taxon>Agaricomycotina</taxon>
        <taxon>Tremellomycetes</taxon>
        <taxon>Trichosporonales</taxon>
        <taxon>Trichosporonaceae</taxon>
        <taxon>Cutaneotrichosporon</taxon>
    </lineage>
</organism>
<evidence type="ECO:0000256" key="14">
    <source>
        <dbReference type="ARBA" id="ARBA00023329"/>
    </source>
</evidence>
<comment type="catalytic activity">
    <reaction evidence="17">
        <text>a 1,2-diacyl-sn-glycero-3-phospho-(1D-myo-inositol-3-phosphate)(in) = a 1,2-diacyl-sn-glycero-3-phospho-(1D-myo-inositol-3-phosphate)(out)</text>
        <dbReference type="Rhea" id="RHEA:67920"/>
        <dbReference type="ChEBI" id="CHEBI:58088"/>
    </reaction>
</comment>
<keyword evidence="11" id="KW-0333">Golgi apparatus</keyword>
<dbReference type="GO" id="GO:0000422">
    <property type="term" value="P:autophagy of mitochondrion"/>
    <property type="evidence" value="ECO:0007669"/>
    <property type="project" value="TreeGrafter"/>
</dbReference>
<evidence type="ECO:0000256" key="8">
    <source>
        <dbReference type="ARBA" id="ARBA00022692"/>
    </source>
</evidence>
<feature type="compositionally biased region" description="Low complexity" evidence="20">
    <location>
        <begin position="53"/>
        <end position="69"/>
    </location>
</feature>
<dbReference type="Pfam" id="PF04109">
    <property type="entry name" value="ATG9"/>
    <property type="match status" value="1"/>
</dbReference>
<evidence type="ECO:0000256" key="2">
    <source>
        <dbReference type="ARBA" id="ARBA00004477"/>
    </source>
</evidence>
<comment type="function">
    <text evidence="19">Phospholipid scramblase involved in autophagy. Cycles between the preautophagosomal structure/phagophore assembly site (PAS) and the cytoplasmic vesicle pool and supplies membrane for the growing autophagosome. Lipid scramblase activity plays a key role in preautophagosomal structure/phagophore assembly by distributing the phospholipids that arrive through ATG2 from the cytoplasmic to the luminal leaflet of the bilayer, thereby driving autophagosomal membrane expansion.</text>
</comment>
<evidence type="ECO:0000256" key="11">
    <source>
        <dbReference type="ARBA" id="ARBA00023034"/>
    </source>
</evidence>
<dbReference type="InterPro" id="IPR007241">
    <property type="entry name" value="Autophagy-rel_prot_9"/>
</dbReference>
<dbReference type="GO" id="GO:0030659">
    <property type="term" value="C:cytoplasmic vesicle membrane"/>
    <property type="evidence" value="ECO:0007669"/>
    <property type="project" value="UniProtKB-SubCell"/>
</dbReference>
<dbReference type="AlphaFoldDB" id="A0AAD3TW93"/>
<gene>
    <name evidence="21" type="primary">ATG9</name>
    <name evidence="21" type="ORF">CspeluHIS016_0404830</name>
</gene>
<feature type="transmembrane region" description="Helical" evidence="19">
    <location>
        <begin position="308"/>
        <end position="329"/>
    </location>
</feature>
<sequence>MPSPPANSLLNLLNPYASVAQSSYPRDRSQARERGPSGPLDSPSSELLRELQSTRQSPPTSPTPTSRSPFGRNPAEDTSSDDEPPPSLLFQANAIKGKARVTSPSPGPWRRRPSTSSSSPSRQSSPDRAKVVKVPLQDLKRVESTASTATASTEAASTETETPSTTSDPPPPPPPLTPPAPSPNRRTTGRGKHKYHAVPSGEPDRARPQNPRKAGLSEYNQALWAWANVVNLDGFLQEVYEYYKNKGYWCIVLAQVLNLITIAFVLGFVKFLTSCVDYGKLLTFHSDFGKHGRLGDVLVSQCMARGGFFHWVFFISGCLFFVLRLLFFIRNIPRLNALWRFYTYLLGVEDSDIQTMPWPTIVHLINDVKKDNPVTSLSNGGANALATMVGRGGPKAKLDAHDIANRVMRQENYLIALFNKDLLDLRVRIPVPASARKILPPALLSDPPQATLPRTTGADEMQYLTFGGNVLTLALEHNLRVCLFSFVFSPTGEVRKEVVHGKGRKDLVTSLQRRFALAGLLNLIFAPVIVLYILVYSFFRYFEEYHKNPSSMGGRQYTLYAQWKFREFNELPHLFERRLNQSYPIAKEYIDQFPKERTALLMRFVAFIAGAFAAVLAVVSILDTDLALNFEITPHRSIVFYLGIFGIIMAVARGMIPEDTLVFDPEYLMREVVRYTHYLPDEWEGKLHSPTVLADFGQLFALKVMIFVQEIVSVLLTPFILWFSLAPSSGAIIDFFREFTVHVDDLGFVCSFAVFDFHRPGNIGPEAAAAAAAIEENSAAGPARRLSARPPTAAPPPAARNVNDNKMEKSFLHFKATNPDWQPSDPASSVFLDRLMAADPNGGQPVPRAGASMYHGGRGLGLGAHPSKTLRSPPPRSPETRWHSLPGAVQPPVPLATMAESNEDDGEAEAMGWNRRVDGDDSVTEGDRGLLRGAGILLQQVMNR</sequence>
<dbReference type="GO" id="GO:0034045">
    <property type="term" value="C:phagophore assembly site membrane"/>
    <property type="evidence" value="ECO:0007669"/>
    <property type="project" value="UniProtKB-SubCell"/>
</dbReference>
<evidence type="ECO:0000256" key="16">
    <source>
        <dbReference type="ARBA" id="ARBA00024615"/>
    </source>
</evidence>
<evidence type="ECO:0000256" key="10">
    <source>
        <dbReference type="ARBA" id="ARBA00023006"/>
    </source>
</evidence>
<keyword evidence="9 19" id="KW-1133">Transmembrane helix</keyword>
<feature type="region of interest" description="Disordered" evidence="20">
    <location>
        <begin position="781"/>
        <end position="802"/>
    </location>
</feature>
<proteinExistence type="inferred from homology"/>
<dbReference type="GO" id="GO:0005789">
    <property type="term" value="C:endoplasmic reticulum membrane"/>
    <property type="evidence" value="ECO:0007669"/>
    <property type="project" value="UniProtKB-SubCell"/>
</dbReference>
<keyword evidence="22" id="KW-1185">Reference proteome</keyword>
<feature type="transmembrane region" description="Helical" evidence="19">
    <location>
        <begin position="638"/>
        <end position="656"/>
    </location>
</feature>
<evidence type="ECO:0000256" key="20">
    <source>
        <dbReference type="SAM" id="MobiDB-lite"/>
    </source>
</evidence>
<keyword evidence="10 19" id="KW-0072">Autophagy</keyword>
<evidence type="ECO:0000256" key="12">
    <source>
        <dbReference type="ARBA" id="ARBA00023055"/>
    </source>
</evidence>
<dbReference type="GO" id="GO:0006869">
    <property type="term" value="P:lipid transport"/>
    <property type="evidence" value="ECO:0007669"/>
    <property type="project" value="UniProtKB-KW"/>
</dbReference>
<evidence type="ECO:0000256" key="7">
    <source>
        <dbReference type="ARBA" id="ARBA00022448"/>
    </source>
</evidence>
<dbReference type="PANTHER" id="PTHR13038:SF10">
    <property type="entry name" value="AUTOPHAGY-RELATED PROTEIN 9"/>
    <property type="match status" value="1"/>
</dbReference>
<keyword evidence="13 19" id="KW-0472">Membrane</keyword>